<feature type="region of interest" description="Disordered" evidence="6">
    <location>
        <begin position="1"/>
        <end position="28"/>
    </location>
</feature>
<proteinExistence type="predicted"/>
<dbReference type="EMBL" id="VCAU01000169">
    <property type="protein sequence ID" value="KAF9883347.1"/>
    <property type="molecule type" value="Genomic_DNA"/>
</dbReference>
<evidence type="ECO:0000256" key="1">
    <source>
        <dbReference type="ARBA" id="ARBA00004141"/>
    </source>
</evidence>
<keyword evidence="2" id="KW-0813">Transport</keyword>
<evidence type="ECO:0008006" key="10">
    <source>
        <dbReference type="Google" id="ProtNLM"/>
    </source>
</evidence>
<evidence type="ECO:0000256" key="2">
    <source>
        <dbReference type="ARBA" id="ARBA00022448"/>
    </source>
</evidence>
<dbReference type="Proteomes" id="UP001194746">
    <property type="component" value="Unassembled WGS sequence"/>
</dbReference>
<gene>
    <name evidence="8" type="ORF">FE257_003563</name>
</gene>
<feature type="transmembrane region" description="Helical" evidence="7">
    <location>
        <begin position="293"/>
        <end position="315"/>
    </location>
</feature>
<reference evidence="8" key="1">
    <citation type="journal article" date="2019" name="Beilstein J. Org. Chem.">
        <title>Nanangenines: drimane sesquiterpenoids as the dominant metabolite cohort of a novel Australian fungus, Aspergillus nanangensis.</title>
        <authorList>
            <person name="Lacey H.J."/>
            <person name="Gilchrist C.L.M."/>
            <person name="Crombie A."/>
            <person name="Kalaitzis J.A."/>
            <person name="Vuong D."/>
            <person name="Rutledge P.J."/>
            <person name="Turner P."/>
            <person name="Pitt J.I."/>
            <person name="Lacey E."/>
            <person name="Chooi Y.H."/>
            <person name="Piggott A.M."/>
        </authorList>
    </citation>
    <scope>NUCLEOTIDE SEQUENCE</scope>
    <source>
        <strain evidence="8">MST-FP2251</strain>
    </source>
</reference>
<evidence type="ECO:0000256" key="5">
    <source>
        <dbReference type="ARBA" id="ARBA00023136"/>
    </source>
</evidence>
<organism evidence="8 9">
    <name type="scientific">Aspergillus nanangensis</name>
    <dbReference type="NCBI Taxonomy" id="2582783"/>
    <lineage>
        <taxon>Eukaryota</taxon>
        <taxon>Fungi</taxon>
        <taxon>Dikarya</taxon>
        <taxon>Ascomycota</taxon>
        <taxon>Pezizomycotina</taxon>
        <taxon>Eurotiomycetes</taxon>
        <taxon>Eurotiomycetidae</taxon>
        <taxon>Eurotiales</taxon>
        <taxon>Aspergillaceae</taxon>
        <taxon>Aspergillus</taxon>
        <taxon>Aspergillus subgen. Circumdati</taxon>
    </lineage>
</organism>
<feature type="transmembrane region" description="Helical" evidence="7">
    <location>
        <begin position="451"/>
        <end position="471"/>
    </location>
</feature>
<protein>
    <recommendedName>
        <fullName evidence="10">Major facilitator superfamily (MFS) profile domain-containing protein</fullName>
    </recommendedName>
</protein>
<dbReference type="SUPFAM" id="SSF103473">
    <property type="entry name" value="MFS general substrate transporter"/>
    <property type="match status" value="1"/>
</dbReference>
<feature type="transmembrane region" description="Helical" evidence="7">
    <location>
        <begin position="327"/>
        <end position="347"/>
    </location>
</feature>
<accession>A0AAD4GNE0</accession>
<dbReference type="InterPro" id="IPR011701">
    <property type="entry name" value="MFS"/>
</dbReference>
<dbReference type="PANTHER" id="PTHR43791:SF65">
    <property type="entry name" value="MAJOR FACILITATOR SUPERFAMILY (MFS) PROFILE DOMAIN-CONTAINING PROTEIN-RELATED"/>
    <property type="match status" value="1"/>
</dbReference>
<evidence type="ECO:0000256" key="3">
    <source>
        <dbReference type="ARBA" id="ARBA00022692"/>
    </source>
</evidence>
<dbReference type="GO" id="GO:0022857">
    <property type="term" value="F:transmembrane transporter activity"/>
    <property type="evidence" value="ECO:0007669"/>
    <property type="project" value="InterPro"/>
</dbReference>
<reference evidence="8" key="2">
    <citation type="submission" date="2020-02" db="EMBL/GenBank/DDBJ databases">
        <authorList>
            <person name="Gilchrist C.L.M."/>
            <person name="Chooi Y.-H."/>
        </authorList>
    </citation>
    <scope>NUCLEOTIDE SEQUENCE</scope>
    <source>
        <strain evidence="8">MST-FP2251</strain>
    </source>
</reference>
<dbReference type="Gene3D" id="1.20.1250.20">
    <property type="entry name" value="MFS general substrate transporter like domains"/>
    <property type="match status" value="2"/>
</dbReference>
<dbReference type="GO" id="GO:0016020">
    <property type="term" value="C:membrane"/>
    <property type="evidence" value="ECO:0007669"/>
    <property type="project" value="UniProtKB-SubCell"/>
</dbReference>
<dbReference type="Pfam" id="PF07690">
    <property type="entry name" value="MFS_1"/>
    <property type="match status" value="2"/>
</dbReference>
<keyword evidence="4 7" id="KW-1133">Transmembrane helix</keyword>
<keyword evidence="9" id="KW-1185">Reference proteome</keyword>
<feature type="transmembrane region" description="Helical" evidence="7">
    <location>
        <begin position="209"/>
        <end position="231"/>
    </location>
</feature>
<feature type="transmembrane region" description="Helical" evidence="7">
    <location>
        <begin position="384"/>
        <end position="403"/>
    </location>
</feature>
<feature type="transmembrane region" description="Helical" evidence="7">
    <location>
        <begin position="179"/>
        <end position="203"/>
    </location>
</feature>
<comment type="subcellular location">
    <subcellularLocation>
        <location evidence="1">Membrane</location>
        <topology evidence="1">Multi-pass membrane protein</topology>
    </subcellularLocation>
</comment>
<dbReference type="AlphaFoldDB" id="A0AAD4GNE0"/>
<keyword evidence="3 7" id="KW-0812">Transmembrane</keyword>
<feature type="transmembrane region" description="Helical" evidence="7">
    <location>
        <begin position="415"/>
        <end position="436"/>
    </location>
</feature>
<evidence type="ECO:0000256" key="4">
    <source>
        <dbReference type="ARBA" id="ARBA00022989"/>
    </source>
</evidence>
<evidence type="ECO:0000313" key="9">
    <source>
        <dbReference type="Proteomes" id="UP001194746"/>
    </source>
</evidence>
<dbReference type="InterPro" id="IPR036259">
    <property type="entry name" value="MFS_trans_sf"/>
</dbReference>
<keyword evidence="5 7" id="KW-0472">Membrane</keyword>
<evidence type="ECO:0000313" key="8">
    <source>
        <dbReference type="EMBL" id="KAF9883347.1"/>
    </source>
</evidence>
<sequence length="498" mass="55958">MMQKTTDIQGYPNEAENGEKAFDSSTQVSTDIAAVEQQPYQFADSDQLGSSEPHVFSDPARATHWRNVYDTVQYEGRSRFDPAFTWTASAERRVKMKLDIKIMVWVWIMFSSLDLVRRNINRAVSDNMTIFLVSFLAAELPGGLLSKKVGPDRMTPVSITLWGVACACQAAMKNKAGFFVLRAVTGLLQGGFIPEMVLYLSYYYKGNEFLVEGLLCIVIGIISVGVMPASVTEGALFFRRKDGSNAWWTEEEEKILVNRILRDDPTKGDMNNRQAVNLQDLWKALANVDLWPIYLLGITAFIPFQPVTNYLSLILRGMDYSVFESNLLAIPGYVLFAINILAAGWLSEKMKERSLIASLSNLWMLPFFIGLVCIKPTASPWVRYVLLTGVNGIPYTHSILVGMTSRNAKNVGARAVSAAIYNMCYQIGSIIAVNIYREEDKPYYYTANKAMIGLCSANIALFVAMKMFFIWRNKLHKARYDALPPAEKINGVDFQFAH</sequence>
<evidence type="ECO:0000256" key="6">
    <source>
        <dbReference type="SAM" id="MobiDB-lite"/>
    </source>
</evidence>
<comment type="caution">
    <text evidence="8">The sequence shown here is derived from an EMBL/GenBank/DDBJ whole genome shotgun (WGS) entry which is preliminary data.</text>
</comment>
<name>A0AAD4GNE0_ASPNN</name>
<dbReference type="PANTHER" id="PTHR43791">
    <property type="entry name" value="PERMEASE-RELATED"/>
    <property type="match status" value="1"/>
</dbReference>
<evidence type="ECO:0000256" key="7">
    <source>
        <dbReference type="SAM" id="Phobius"/>
    </source>
</evidence>
<feature type="transmembrane region" description="Helical" evidence="7">
    <location>
        <begin position="359"/>
        <end position="378"/>
    </location>
</feature>